<dbReference type="EMBL" id="CP013188">
    <property type="protein sequence ID" value="ALO44334.1"/>
    <property type="molecule type" value="Genomic_DNA"/>
</dbReference>
<feature type="chain" id="PRO_5006601269" evidence="1">
    <location>
        <begin position="23"/>
        <end position="161"/>
    </location>
</feature>
<evidence type="ECO:0000313" key="3">
    <source>
        <dbReference type="Proteomes" id="UP000061457"/>
    </source>
</evidence>
<keyword evidence="1" id="KW-0732">Signal</keyword>
<dbReference type="Proteomes" id="UP000061457">
    <property type="component" value="Chromosome II"/>
</dbReference>
<dbReference type="OrthoDB" id="9792010at2"/>
<evidence type="ECO:0000256" key="1">
    <source>
        <dbReference type="SAM" id="SignalP"/>
    </source>
</evidence>
<protein>
    <submittedName>
        <fullName evidence="2">Uncharacterized protein</fullName>
    </submittedName>
</protein>
<name>A0A0S2K876_9GAMM</name>
<feature type="signal peptide" evidence="1">
    <location>
        <begin position="1"/>
        <end position="22"/>
    </location>
</feature>
<dbReference type="STRING" id="161398.PP2015_3865"/>
<dbReference type="PATRIC" id="fig|161398.10.peg.3954"/>
<organism evidence="2 3">
    <name type="scientific">Pseudoalteromonas phenolica</name>
    <dbReference type="NCBI Taxonomy" id="161398"/>
    <lineage>
        <taxon>Bacteria</taxon>
        <taxon>Pseudomonadati</taxon>
        <taxon>Pseudomonadota</taxon>
        <taxon>Gammaproteobacteria</taxon>
        <taxon>Alteromonadales</taxon>
        <taxon>Pseudoalteromonadaceae</taxon>
        <taxon>Pseudoalteromonas</taxon>
    </lineage>
</organism>
<keyword evidence="3" id="KW-1185">Reference proteome</keyword>
<evidence type="ECO:0000313" key="2">
    <source>
        <dbReference type="EMBL" id="ALO44334.1"/>
    </source>
</evidence>
<reference evidence="2 3" key="1">
    <citation type="submission" date="2015-11" db="EMBL/GenBank/DDBJ databases">
        <authorList>
            <person name="Zhang Y."/>
            <person name="Guo Z."/>
        </authorList>
    </citation>
    <scope>NUCLEOTIDE SEQUENCE [LARGE SCALE GENOMIC DNA]</scope>
    <source>
        <strain evidence="2 3">KCTC 12086</strain>
    </source>
</reference>
<proteinExistence type="predicted"/>
<gene>
    <name evidence="2" type="ORF">PP2015_3865</name>
</gene>
<dbReference type="RefSeq" id="WP_058032202.1">
    <property type="nucleotide sequence ID" value="NZ_CP013188.1"/>
</dbReference>
<dbReference type="AlphaFoldDB" id="A0A0S2K876"/>
<dbReference type="KEGG" id="pphe:PP2015_3865"/>
<accession>A0A0S2K876</accession>
<sequence>MARKLMYKILTLLFLLSTNVCAESIISKEEVNKLLPTYTDGKVGTDILSKSLIIGDGVKVSYEFEITSKGNGAVILPGILLRLYDSYEDLSYFKNGLLNNEVLDVNSDGYKDILLWGTALTFDDDGNSLGEKEVVAVLVYSIKEQKYVVLKKSEEIDVFPI</sequence>